<reference evidence="2" key="1">
    <citation type="submission" date="2021-03" db="EMBL/GenBank/DDBJ databases">
        <title>Draft genome sequence of rust myrtle Austropuccinia psidii MF-1, a brazilian biotype.</title>
        <authorList>
            <person name="Quecine M.C."/>
            <person name="Pachon D.M.R."/>
            <person name="Bonatelli M.L."/>
            <person name="Correr F.H."/>
            <person name="Franceschini L.M."/>
            <person name="Leite T.F."/>
            <person name="Margarido G.R.A."/>
            <person name="Almeida C.A."/>
            <person name="Ferrarezi J.A."/>
            <person name="Labate C.A."/>
        </authorList>
    </citation>
    <scope>NUCLEOTIDE SEQUENCE</scope>
    <source>
        <strain evidence="2">MF-1</strain>
    </source>
</reference>
<proteinExistence type="predicted"/>
<organism evidence="2 3">
    <name type="scientific">Austropuccinia psidii MF-1</name>
    <dbReference type="NCBI Taxonomy" id="1389203"/>
    <lineage>
        <taxon>Eukaryota</taxon>
        <taxon>Fungi</taxon>
        <taxon>Dikarya</taxon>
        <taxon>Basidiomycota</taxon>
        <taxon>Pucciniomycotina</taxon>
        <taxon>Pucciniomycetes</taxon>
        <taxon>Pucciniales</taxon>
        <taxon>Sphaerophragmiaceae</taxon>
        <taxon>Austropuccinia</taxon>
    </lineage>
</organism>
<evidence type="ECO:0000313" key="2">
    <source>
        <dbReference type="EMBL" id="MBW0586164.1"/>
    </source>
</evidence>
<comment type="caution">
    <text evidence="2">The sequence shown here is derived from an EMBL/GenBank/DDBJ whole genome shotgun (WGS) entry which is preliminary data.</text>
</comment>
<evidence type="ECO:0000256" key="1">
    <source>
        <dbReference type="SAM" id="MobiDB-lite"/>
    </source>
</evidence>
<dbReference type="EMBL" id="AVOT02123086">
    <property type="protein sequence ID" value="MBW0586164.1"/>
    <property type="molecule type" value="Genomic_DNA"/>
</dbReference>
<sequence length="112" mass="12116">MTPTRTGSNHSIQSNGSGPGNSSHKSKGQYFQTRGEAPIKDARTSTSYQKLARTFETLIEDTEADITSTPVVRQQPFPIGNNRNIPVSVQELVYGSKAAGVETSSKSLDRCN</sequence>
<keyword evidence="3" id="KW-1185">Reference proteome</keyword>
<feature type="compositionally biased region" description="Polar residues" evidence="1">
    <location>
        <begin position="1"/>
        <end position="23"/>
    </location>
</feature>
<feature type="region of interest" description="Disordered" evidence="1">
    <location>
        <begin position="1"/>
        <end position="44"/>
    </location>
</feature>
<accession>A0A9Q3KV00</accession>
<gene>
    <name evidence="2" type="ORF">O181_125879</name>
</gene>
<evidence type="ECO:0000313" key="3">
    <source>
        <dbReference type="Proteomes" id="UP000765509"/>
    </source>
</evidence>
<dbReference type="AlphaFoldDB" id="A0A9Q3KV00"/>
<protein>
    <submittedName>
        <fullName evidence="2">Uncharacterized protein</fullName>
    </submittedName>
</protein>
<dbReference type="Proteomes" id="UP000765509">
    <property type="component" value="Unassembled WGS sequence"/>
</dbReference>
<name>A0A9Q3KV00_9BASI</name>